<dbReference type="InterPro" id="IPR037647">
    <property type="entry name" value="HIRIP3"/>
</dbReference>
<keyword evidence="2" id="KW-0143">Chaperone</keyword>
<feature type="region of interest" description="Disordered" evidence="4">
    <location>
        <begin position="44"/>
        <end position="153"/>
    </location>
</feature>
<name>A0AAF0ZWL1_SOLVR</name>
<feature type="compositionally biased region" description="Basic and acidic residues" evidence="4">
    <location>
        <begin position="95"/>
        <end position="128"/>
    </location>
</feature>
<feature type="compositionally biased region" description="Acidic residues" evidence="4">
    <location>
        <begin position="530"/>
        <end position="563"/>
    </location>
</feature>
<evidence type="ECO:0000259" key="5">
    <source>
        <dbReference type="SMART" id="SM01082"/>
    </source>
</evidence>
<evidence type="ECO:0000256" key="1">
    <source>
        <dbReference type="ARBA" id="ARBA00004123"/>
    </source>
</evidence>
<evidence type="ECO:0000313" key="6">
    <source>
        <dbReference type="EMBL" id="WMV54151.1"/>
    </source>
</evidence>
<dbReference type="AlphaFoldDB" id="A0AAF0ZWL1"/>
<dbReference type="SMART" id="SM01082">
    <property type="entry name" value="CHZ"/>
    <property type="match status" value="1"/>
</dbReference>
<dbReference type="InterPro" id="IPR019098">
    <property type="entry name" value="Histone_chaperone_domain_CHZ"/>
</dbReference>
<proteinExistence type="predicted"/>
<evidence type="ECO:0000313" key="7">
    <source>
        <dbReference type="Proteomes" id="UP001234989"/>
    </source>
</evidence>
<keyword evidence="7" id="KW-1185">Reference proteome</keyword>
<gene>
    <name evidence="6" type="ORF">MTR67_047536</name>
</gene>
<reference evidence="6" key="1">
    <citation type="submission" date="2023-08" db="EMBL/GenBank/DDBJ databases">
        <title>A de novo genome assembly of Solanum verrucosum Schlechtendal, a Mexican diploid species geographically isolated from the other diploid A-genome species in potato relatives.</title>
        <authorList>
            <person name="Hosaka K."/>
        </authorList>
    </citation>
    <scope>NUCLEOTIDE SEQUENCE</scope>
    <source>
        <tissue evidence="6">Young leaves</tissue>
    </source>
</reference>
<sequence length="582" mass="65286">MFYLRSITLAGVRRLLEEDLGLEKNTLDAFKKFIQIQIDEVLTPSEAPKSSSVKKSPEKKSKTAKKSGENSNSFSSQRKHIAEKVKSRKSSAAKETVEKSEGLKKRKKPNSEDNVPAKKQKEVSKNLSDENSDGDTDKSDSEDGQSGSSAEIISAKKKVVKGTSANTGYGKRVEHLKSIFKACGMSVAPSIYKRAKQVSDDKREGFLIKELEKILSAEGLSTNPTEKDIMGILQHSHQHQMFEKNLNATFVALIPKKNGTAELGDFRPLSLMAQLSFVIQMQDKSALQSGSCSTYSWELVVVDKFDKLRRYFLWNGVKEDKGFRLVRWDVVQLEKKVKGSWETRSRYPLGVHRVKLRSYSIARKPHRRDRALWKEVIMENMDSRVNSALVKQSALIVYQFGGLSETYGLTLMSMLSTINLEASVADPWTPQGWNICFRRNLDDREIDRVVGLMKEVDKFKGTSTVTDAISWKQAVMEEIKEVKKRKQTAKELEGIDLSNIVSNTRRRSTTSFVAPPRPKSPPKSDKNDDKDGDSDADDASDDDKDDDDNEDDESNQSDEEFNEGGDNLHVCAGSSALKGFLA</sequence>
<dbReference type="Pfam" id="PF09649">
    <property type="entry name" value="CHZ"/>
    <property type="match status" value="1"/>
</dbReference>
<dbReference type="GO" id="GO:0005634">
    <property type="term" value="C:nucleus"/>
    <property type="evidence" value="ECO:0007669"/>
    <property type="project" value="UniProtKB-SubCell"/>
</dbReference>
<evidence type="ECO:0000256" key="4">
    <source>
        <dbReference type="SAM" id="MobiDB-lite"/>
    </source>
</evidence>
<protein>
    <recommendedName>
        <fullName evidence="5">Histone chaperone domain-containing protein</fullName>
    </recommendedName>
</protein>
<feature type="domain" description="Histone chaperone" evidence="5">
    <location>
        <begin position="486"/>
        <end position="521"/>
    </location>
</feature>
<dbReference type="Proteomes" id="UP001234989">
    <property type="component" value="Chromosome 11"/>
</dbReference>
<evidence type="ECO:0000256" key="3">
    <source>
        <dbReference type="ARBA" id="ARBA00023242"/>
    </source>
</evidence>
<comment type="subcellular location">
    <subcellularLocation>
        <location evidence="1">Nucleus</location>
    </subcellularLocation>
</comment>
<evidence type="ECO:0000256" key="2">
    <source>
        <dbReference type="ARBA" id="ARBA00023186"/>
    </source>
</evidence>
<feature type="region of interest" description="Disordered" evidence="4">
    <location>
        <begin position="505"/>
        <end position="582"/>
    </location>
</feature>
<dbReference type="PANTHER" id="PTHR15410">
    <property type="entry name" value="HIRA-INTERACTING PROTEIN 3"/>
    <property type="match status" value="1"/>
</dbReference>
<accession>A0AAF0ZWL1</accession>
<dbReference type="PANTHER" id="PTHR15410:SF2">
    <property type="entry name" value="HIRA-INTERACTING PROTEIN 3"/>
    <property type="match status" value="1"/>
</dbReference>
<dbReference type="EMBL" id="CP133622">
    <property type="protein sequence ID" value="WMV54151.1"/>
    <property type="molecule type" value="Genomic_DNA"/>
</dbReference>
<organism evidence="6 7">
    <name type="scientific">Solanum verrucosum</name>
    <dbReference type="NCBI Taxonomy" id="315347"/>
    <lineage>
        <taxon>Eukaryota</taxon>
        <taxon>Viridiplantae</taxon>
        <taxon>Streptophyta</taxon>
        <taxon>Embryophyta</taxon>
        <taxon>Tracheophyta</taxon>
        <taxon>Spermatophyta</taxon>
        <taxon>Magnoliopsida</taxon>
        <taxon>eudicotyledons</taxon>
        <taxon>Gunneridae</taxon>
        <taxon>Pentapetalae</taxon>
        <taxon>asterids</taxon>
        <taxon>lamiids</taxon>
        <taxon>Solanales</taxon>
        <taxon>Solanaceae</taxon>
        <taxon>Solanoideae</taxon>
        <taxon>Solaneae</taxon>
        <taxon>Solanum</taxon>
    </lineage>
</organism>
<feature type="compositionally biased region" description="Low complexity" evidence="4">
    <location>
        <begin position="45"/>
        <end position="54"/>
    </location>
</feature>
<keyword evidence="3" id="KW-0539">Nucleus</keyword>